<feature type="region of interest" description="Disordered" evidence="1">
    <location>
        <begin position="94"/>
        <end position="115"/>
    </location>
</feature>
<accession>A0AAD9EX44</accession>
<dbReference type="Proteomes" id="UP001228049">
    <property type="component" value="Unassembled WGS sequence"/>
</dbReference>
<organism evidence="2 3">
    <name type="scientific">Dissostichus eleginoides</name>
    <name type="common">Patagonian toothfish</name>
    <name type="synonym">Dissostichus amissus</name>
    <dbReference type="NCBI Taxonomy" id="100907"/>
    <lineage>
        <taxon>Eukaryota</taxon>
        <taxon>Metazoa</taxon>
        <taxon>Chordata</taxon>
        <taxon>Craniata</taxon>
        <taxon>Vertebrata</taxon>
        <taxon>Euteleostomi</taxon>
        <taxon>Actinopterygii</taxon>
        <taxon>Neopterygii</taxon>
        <taxon>Teleostei</taxon>
        <taxon>Neoteleostei</taxon>
        <taxon>Acanthomorphata</taxon>
        <taxon>Eupercaria</taxon>
        <taxon>Perciformes</taxon>
        <taxon>Notothenioidei</taxon>
        <taxon>Nototheniidae</taxon>
        <taxon>Dissostichus</taxon>
    </lineage>
</organism>
<evidence type="ECO:0000313" key="3">
    <source>
        <dbReference type="Proteomes" id="UP001228049"/>
    </source>
</evidence>
<reference evidence="2" key="1">
    <citation type="submission" date="2023-04" db="EMBL/GenBank/DDBJ databases">
        <title>Chromosome-level genome of Chaenocephalus aceratus.</title>
        <authorList>
            <person name="Park H."/>
        </authorList>
    </citation>
    <scope>NUCLEOTIDE SEQUENCE</scope>
    <source>
        <strain evidence="2">DE</strain>
        <tissue evidence="2">Muscle</tissue>
    </source>
</reference>
<keyword evidence="3" id="KW-1185">Reference proteome</keyword>
<evidence type="ECO:0000313" key="2">
    <source>
        <dbReference type="EMBL" id="KAK1881434.1"/>
    </source>
</evidence>
<dbReference type="AlphaFoldDB" id="A0AAD9EX44"/>
<gene>
    <name evidence="2" type="ORF">KUDE01_024600</name>
</gene>
<sequence>MHSIDIRSSAEHPAANVRPHAANVRPHAAERALAAVRKAQCEQNGDSGACFSDRATNSSACISTSACLQWPTRRVGVPASAATATMNGRATMRSNRCNHKADPGGGVWSRTNRATDRSVSPSPFSYIASSHHPSIHGRFTESHIKTTVLLFMCVCACSYPSPTTTHLIACMFTGAGHVQGAGVGALADPTVCTEVSDESSGPVRSAMEPQ</sequence>
<comment type="caution">
    <text evidence="2">The sequence shown here is derived from an EMBL/GenBank/DDBJ whole genome shotgun (WGS) entry which is preliminary data.</text>
</comment>
<name>A0AAD9EX44_DISEL</name>
<feature type="compositionally biased region" description="Basic and acidic residues" evidence="1">
    <location>
        <begin position="1"/>
        <end position="10"/>
    </location>
</feature>
<evidence type="ECO:0000256" key="1">
    <source>
        <dbReference type="SAM" id="MobiDB-lite"/>
    </source>
</evidence>
<proteinExistence type="predicted"/>
<protein>
    <submittedName>
        <fullName evidence="2">Bifunctional purine biosynthesis protein PurH</fullName>
    </submittedName>
</protein>
<dbReference type="EMBL" id="JASDAP010000024">
    <property type="protein sequence ID" value="KAK1881434.1"/>
    <property type="molecule type" value="Genomic_DNA"/>
</dbReference>
<feature type="region of interest" description="Disordered" evidence="1">
    <location>
        <begin position="1"/>
        <end position="29"/>
    </location>
</feature>